<evidence type="ECO:0000313" key="3">
    <source>
        <dbReference type="Proteomes" id="UP001355207"/>
    </source>
</evidence>
<sequence>MGIFSKRSRQSTANNNDTLSLDPYDSPPSSAQSTPLSASTGTFGKSGKHSPLSLSPNPNGPTPGSSSSASASASASYFSDKTIRLKVAIDPIPLKGNIQEAKNLFYVHVRPEESIAVLRREIARTVGHGSMSLFKVSIPQQAFVQAKSYTERYGRPVDLLSQFPAFNLNDPNQLEMSIGRNHISSVGSGEPKIKHWFPGHIDGTQTSDVISVVARPLLGMPINQIPLTLRAYFAQPSHHSQPTAGPSSMRSSAPPIVIDINPHTTVDELKSDLLRAAGKDTDLWKHVVLWHIEMTENEMNVINELGRLKNGKMPWPYPPGAMEPIAMSDGNLPVSLFFPKSAPNGDMLNISIWLDPKYDSEIPPSNKDTPHFRYPMTSLVRPASTHCVSPIITPTTPPTIIDELASPNVLTALPASSSTTTLKVKKTKARPSTAPAAGNAIGDANGPKPFGAKTIKPPPSAPRNAVPQGQWPVMYSLPPKPKPRANSTNKGLGINTTPSSTTVNNITRTTTNASIITRTTTNTSTITRTVTSSSAIGSVPLLDRTSFSSTISSESDVPSLNSSQQSLDTQTITNVNTPSSEDDKNDWASTATSEVNLKKSISINRGTINGSMVNRFRKVL</sequence>
<accession>A0AAX4K4G2</accession>
<dbReference type="Proteomes" id="UP001355207">
    <property type="component" value="Chromosome 10"/>
</dbReference>
<evidence type="ECO:0000256" key="1">
    <source>
        <dbReference type="SAM" id="MobiDB-lite"/>
    </source>
</evidence>
<feature type="region of interest" description="Disordered" evidence="1">
    <location>
        <begin position="421"/>
        <end position="505"/>
    </location>
</feature>
<dbReference type="GeneID" id="91097902"/>
<dbReference type="AlphaFoldDB" id="A0AAX4K4G2"/>
<feature type="compositionally biased region" description="Polar residues" evidence="1">
    <location>
        <begin position="556"/>
        <end position="579"/>
    </location>
</feature>
<feature type="compositionally biased region" description="Polar residues" evidence="1">
    <location>
        <begin position="31"/>
        <end position="43"/>
    </location>
</feature>
<feature type="compositionally biased region" description="Low complexity" evidence="1">
    <location>
        <begin position="19"/>
        <end position="30"/>
    </location>
</feature>
<organism evidence="2 3">
    <name type="scientific">Kwoniella dendrophila CBS 6074</name>
    <dbReference type="NCBI Taxonomy" id="1295534"/>
    <lineage>
        <taxon>Eukaryota</taxon>
        <taxon>Fungi</taxon>
        <taxon>Dikarya</taxon>
        <taxon>Basidiomycota</taxon>
        <taxon>Agaricomycotina</taxon>
        <taxon>Tremellomycetes</taxon>
        <taxon>Tremellales</taxon>
        <taxon>Cryptococcaceae</taxon>
        <taxon>Kwoniella</taxon>
    </lineage>
</organism>
<feature type="compositionally biased region" description="Low complexity" evidence="1">
    <location>
        <begin position="50"/>
        <end position="71"/>
    </location>
</feature>
<feature type="region of interest" description="Disordered" evidence="1">
    <location>
        <begin position="1"/>
        <end position="71"/>
    </location>
</feature>
<name>A0AAX4K4G2_9TREE</name>
<dbReference type="EMBL" id="CP144107">
    <property type="protein sequence ID" value="WWC92279.1"/>
    <property type="molecule type" value="Genomic_DNA"/>
</dbReference>
<gene>
    <name evidence="2" type="ORF">L201_007233</name>
</gene>
<keyword evidence="3" id="KW-1185">Reference proteome</keyword>
<reference evidence="2 3" key="1">
    <citation type="submission" date="2024-01" db="EMBL/GenBank/DDBJ databases">
        <title>Comparative genomics of Cryptococcus and Kwoniella reveals pathogenesis evolution and contrasting modes of karyotype evolution via chromosome fusion or intercentromeric recombination.</title>
        <authorList>
            <person name="Coelho M.A."/>
            <person name="David-Palma M."/>
            <person name="Shea T."/>
            <person name="Bowers K."/>
            <person name="McGinley-Smith S."/>
            <person name="Mohammad A.W."/>
            <person name="Gnirke A."/>
            <person name="Yurkov A.M."/>
            <person name="Nowrousian M."/>
            <person name="Sun S."/>
            <person name="Cuomo C.A."/>
            <person name="Heitman J."/>
        </authorList>
    </citation>
    <scope>NUCLEOTIDE SEQUENCE [LARGE SCALE GENOMIC DNA]</scope>
    <source>
        <strain evidence="2 3">CBS 6074</strain>
    </source>
</reference>
<feature type="compositionally biased region" description="Polar residues" evidence="1">
    <location>
        <begin position="485"/>
        <end position="500"/>
    </location>
</feature>
<evidence type="ECO:0000313" key="2">
    <source>
        <dbReference type="EMBL" id="WWC92279.1"/>
    </source>
</evidence>
<dbReference type="RefSeq" id="XP_066079041.1">
    <property type="nucleotide sequence ID" value="XM_066222944.1"/>
</dbReference>
<proteinExistence type="predicted"/>
<feature type="region of interest" description="Disordered" evidence="1">
    <location>
        <begin position="550"/>
        <end position="590"/>
    </location>
</feature>
<protein>
    <submittedName>
        <fullName evidence="2">Uncharacterized protein</fullName>
    </submittedName>
</protein>